<proteinExistence type="predicted"/>
<comment type="caution">
    <text evidence="2">The sequence shown here is derived from an EMBL/GenBank/DDBJ whole genome shotgun (WGS) entry which is preliminary data.</text>
</comment>
<feature type="region of interest" description="Disordered" evidence="1">
    <location>
        <begin position="1"/>
        <end position="38"/>
    </location>
</feature>
<dbReference type="AlphaFoldDB" id="A0A163SLP2"/>
<keyword evidence="3" id="KW-1185">Reference proteome</keyword>
<reference evidence="3" key="1">
    <citation type="submission" date="2016-01" db="EMBL/GenBank/DDBJ databases">
        <title>Draft genome of Chromobacterium sp. F49.</title>
        <authorList>
            <person name="Hong K.W."/>
        </authorList>
    </citation>
    <scope>NUCLEOTIDE SEQUENCE [LARGE SCALE GENOMIC DNA]</scope>
    <source>
        <strain evidence="3">P7IIIA</strain>
    </source>
</reference>
<dbReference type="OrthoDB" id="2970429at2"/>
<feature type="compositionally biased region" description="Polar residues" evidence="1">
    <location>
        <begin position="21"/>
        <end position="38"/>
    </location>
</feature>
<evidence type="ECO:0000313" key="2">
    <source>
        <dbReference type="EMBL" id="KZE69368.1"/>
    </source>
</evidence>
<dbReference type="EMBL" id="LRFC01000001">
    <property type="protein sequence ID" value="KZE69368.1"/>
    <property type="molecule type" value="Genomic_DNA"/>
</dbReference>
<evidence type="ECO:0000313" key="3">
    <source>
        <dbReference type="Proteomes" id="UP000076567"/>
    </source>
</evidence>
<evidence type="ECO:0000256" key="1">
    <source>
        <dbReference type="SAM" id="MobiDB-lite"/>
    </source>
</evidence>
<dbReference type="RefSeq" id="WP_066236928.1">
    <property type="nucleotide sequence ID" value="NZ_LRFC01000001.1"/>
</dbReference>
<dbReference type="Proteomes" id="UP000076567">
    <property type="component" value="Unassembled WGS sequence"/>
</dbReference>
<accession>A0A163SLP2</accession>
<gene>
    <name evidence="2" type="ORF">AWM68_03635</name>
</gene>
<organism evidence="2 3">
    <name type="scientific">Fictibacillus phosphorivorans</name>
    <dbReference type="NCBI Taxonomy" id="1221500"/>
    <lineage>
        <taxon>Bacteria</taxon>
        <taxon>Bacillati</taxon>
        <taxon>Bacillota</taxon>
        <taxon>Bacilli</taxon>
        <taxon>Bacillales</taxon>
        <taxon>Fictibacillaceae</taxon>
        <taxon>Fictibacillus</taxon>
    </lineage>
</organism>
<protein>
    <submittedName>
        <fullName evidence="2">Uncharacterized protein</fullName>
    </submittedName>
</protein>
<name>A0A163SLP2_9BACL</name>
<feature type="compositionally biased region" description="Basic and acidic residues" evidence="1">
    <location>
        <begin position="1"/>
        <end position="17"/>
    </location>
</feature>
<sequence length="70" mass="7536">MKKDNKNTVTPNKRDAAAGEESNSLPMKTEVQVQGTENQQEPAKIIFITSGFGKIHVPHTSNTSPMAIAA</sequence>